<dbReference type="AlphaFoldDB" id="A0AB73SY36"/>
<accession>A0AB73SY36</accession>
<keyword evidence="3 7" id="KW-0238">DNA-binding</keyword>
<name>A0AB73SY36_9FIRM</name>
<feature type="DNA-binding region" description="OmpR/PhoB-type" evidence="7">
    <location>
        <begin position="123"/>
        <end position="221"/>
    </location>
</feature>
<dbReference type="InterPro" id="IPR036388">
    <property type="entry name" value="WH-like_DNA-bd_sf"/>
</dbReference>
<dbReference type="InterPro" id="IPR039420">
    <property type="entry name" value="WalR-like"/>
</dbReference>
<dbReference type="InterPro" id="IPR001867">
    <property type="entry name" value="OmpR/PhoB-type_DNA-bd"/>
</dbReference>
<comment type="caution">
    <text evidence="10">The sequence shown here is derived from an EMBL/GenBank/DDBJ whole genome shotgun (WGS) entry which is preliminary data.</text>
</comment>
<evidence type="ECO:0000256" key="2">
    <source>
        <dbReference type="ARBA" id="ARBA00023015"/>
    </source>
</evidence>
<keyword evidence="2" id="KW-0805">Transcription regulation</keyword>
<evidence type="ECO:0000259" key="8">
    <source>
        <dbReference type="PROSITE" id="PS50110"/>
    </source>
</evidence>
<evidence type="ECO:0000259" key="9">
    <source>
        <dbReference type="PROSITE" id="PS51755"/>
    </source>
</evidence>
<sequence>MKKVAIVEDDVFMREELEDILIKEGYCVFCITRFDDTVKTILRESPGLVILDINLPGATGFDICRQLKKLCPVPVLVLTSRDRLKDELLALDLGADEFLTKPCHKDRLLARVSNLFRRYESRSNMIERSGLALDPRTFTLYFGSNSAVLPENQGKILAALLEAHDGPVEKSSLFLALWGTTEYIDENALQVNMTRLKKTLKSLNLKLRIETVRGVGYQLLEMEENDV</sequence>
<dbReference type="SMART" id="SM00448">
    <property type="entry name" value="REC"/>
    <property type="match status" value="1"/>
</dbReference>
<evidence type="ECO:0000313" key="10">
    <source>
        <dbReference type="EMBL" id="PWJ72276.1"/>
    </source>
</evidence>
<dbReference type="Pfam" id="PF00486">
    <property type="entry name" value="Trans_reg_C"/>
    <property type="match status" value="1"/>
</dbReference>
<evidence type="ECO:0000256" key="3">
    <source>
        <dbReference type="ARBA" id="ARBA00023125"/>
    </source>
</evidence>
<gene>
    <name evidence="10" type="ORF">C7383_12083</name>
</gene>
<dbReference type="SUPFAM" id="SSF52172">
    <property type="entry name" value="CheY-like"/>
    <property type="match status" value="1"/>
</dbReference>
<dbReference type="GO" id="GO:0032993">
    <property type="term" value="C:protein-DNA complex"/>
    <property type="evidence" value="ECO:0007669"/>
    <property type="project" value="TreeGrafter"/>
</dbReference>
<dbReference type="EMBL" id="QGGY01000020">
    <property type="protein sequence ID" value="PWJ72276.1"/>
    <property type="molecule type" value="Genomic_DNA"/>
</dbReference>
<dbReference type="Gene3D" id="1.10.10.10">
    <property type="entry name" value="Winged helix-like DNA-binding domain superfamily/Winged helix DNA-binding domain"/>
    <property type="match status" value="1"/>
</dbReference>
<evidence type="ECO:0000256" key="6">
    <source>
        <dbReference type="PROSITE-ProRule" id="PRU00169"/>
    </source>
</evidence>
<dbReference type="SMART" id="SM00862">
    <property type="entry name" value="Trans_reg_C"/>
    <property type="match status" value="1"/>
</dbReference>
<dbReference type="PROSITE" id="PS50110">
    <property type="entry name" value="RESPONSE_REGULATORY"/>
    <property type="match status" value="1"/>
</dbReference>
<evidence type="ECO:0000256" key="1">
    <source>
        <dbReference type="ARBA" id="ARBA00018672"/>
    </source>
</evidence>
<dbReference type="PANTHER" id="PTHR48111:SF43">
    <property type="entry name" value="STAGE 0 SPORULATION PROTEIN A HOMOLOG"/>
    <property type="match status" value="1"/>
</dbReference>
<feature type="modified residue" description="4-aspartylphosphate" evidence="6">
    <location>
        <position position="52"/>
    </location>
</feature>
<reference evidence="10 11" key="1">
    <citation type="submission" date="2018-05" db="EMBL/GenBank/DDBJ databases">
        <authorList>
            <person name="Goeker M."/>
            <person name="Huntemann M."/>
            <person name="Clum A."/>
            <person name="Pillay M."/>
            <person name="Palaniappan K."/>
            <person name="Varghese N."/>
            <person name="Mikhailova N."/>
            <person name="Stamatis D."/>
            <person name="Reddy T."/>
            <person name="Daum C."/>
            <person name="Shapiro N."/>
            <person name="Ivanova N."/>
            <person name="Kyrpides N."/>
            <person name="Woyke T."/>
        </authorList>
    </citation>
    <scope>NUCLEOTIDE SEQUENCE [LARGE SCALE GENOMIC DNA]</scope>
    <source>
        <strain evidence="10 11">DSM 26524</strain>
    </source>
</reference>
<dbReference type="GO" id="GO:0000156">
    <property type="term" value="F:phosphorelay response regulator activity"/>
    <property type="evidence" value="ECO:0007669"/>
    <property type="project" value="TreeGrafter"/>
</dbReference>
<dbReference type="GO" id="GO:0005829">
    <property type="term" value="C:cytosol"/>
    <property type="evidence" value="ECO:0007669"/>
    <property type="project" value="TreeGrafter"/>
</dbReference>
<dbReference type="InterPro" id="IPR001789">
    <property type="entry name" value="Sig_transdc_resp-reg_receiver"/>
</dbReference>
<keyword evidence="6" id="KW-0597">Phosphoprotein</keyword>
<dbReference type="Pfam" id="PF00072">
    <property type="entry name" value="Response_reg"/>
    <property type="match status" value="1"/>
</dbReference>
<protein>
    <recommendedName>
        <fullName evidence="1">Stage 0 sporulation protein A homolog</fullName>
    </recommendedName>
</protein>
<dbReference type="GO" id="GO:0006355">
    <property type="term" value="P:regulation of DNA-templated transcription"/>
    <property type="evidence" value="ECO:0007669"/>
    <property type="project" value="InterPro"/>
</dbReference>
<dbReference type="Proteomes" id="UP000245412">
    <property type="component" value="Unassembled WGS sequence"/>
</dbReference>
<dbReference type="Gene3D" id="3.40.50.2300">
    <property type="match status" value="1"/>
</dbReference>
<proteinExistence type="predicted"/>
<feature type="domain" description="OmpR/PhoB-type" evidence="9">
    <location>
        <begin position="123"/>
        <end position="221"/>
    </location>
</feature>
<evidence type="ECO:0000256" key="4">
    <source>
        <dbReference type="ARBA" id="ARBA00023163"/>
    </source>
</evidence>
<evidence type="ECO:0000256" key="5">
    <source>
        <dbReference type="ARBA" id="ARBA00024867"/>
    </source>
</evidence>
<keyword evidence="11" id="KW-1185">Reference proteome</keyword>
<keyword evidence="4" id="KW-0804">Transcription</keyword>
<dbReference type="InterPro" id="IPR016032">
    <property type="entry name" value="Sig_transdc_resp-reg_C-effctor"/>
</dbReference>
<organism evidence="10 11">
    <name type="scientific">Murimonas intestini</name>
    <dbReference type="NCBI Taxonomy" id="1337051"/>
    <lineage>
        <taxon>Bacteria</taxon>
        <taxon>Bacillati</taxon>
        <taxon>Bacillota</taxon>
        <taxon>Clostridia</taxon>
        <taxon>Lachnospirales</taxon>
        <taxon>Lachnospiraceae</taxon>
        <taxon>Murimonas</taxon>
    </lineage>
</organism>
<dbReference type="PANTHER" id="PTHR48111">
    <property type="entry name" value="REGULATOR OF RPOS"/>
    <property type="match status" value="1"/>
</dbReference>
<comment type="function">
    <text evidence="5">May play the central regulatory role in sporulation. It may be an element of the effector pathway responsible for the activation of sporulation genes in response to nutritional stress. Spo0A may act in concert with spo0H (a sigma factor) to control the expression of some genes that are critical to the sporulation process.</text>
</comment>
<dbReference type="PROSITE" id="PS51755">
    <property type="entry name" value="OMPR_PHOB"/>
    <property type="match status" value="1"/>
</dbReference>
<feature type="domain" description="Response regulatory" evidence="8">
    <location>
        <begin position="3"/>
        <end position="116"/>
    </location>
</feature>
<dbReference type="RefSeq" id="WP_109748654.1">
    <property type="nucleotide sequence ID" value="NZ_JANKBI010000021.1"/>
</dbReference>
<dbReference type="GO" id="GO:0000976">
    <property type="term" value="F:transcription cis-regulatory region binding"/>
    <property type="evidence" value="ECO:0007669"/>
    <property type="project" value="TreeGrafter"/>
</dbReference>
<evidence type="ECO:0000313" key="11">
    <source>
        <dbReference type="Proteomes" id="UP000245412"/>
    </source>
</evidence>
<evidence type="ECO:0000256" key="7">
    <source>
        <dbReference type="PROSITE-ProRule" id="PRU01091"/>
    </source>
</evidence>
<dbReference type="CDD" id="cd00383">
    <property type="entry name" value="trans_reg_C"/>
    <property type="match status" value="1"/>
</dbReference>
<dbReference type="InterPro" id="IPR011006">
    <property type="entry name" value="CheY-like_superfamily"/>
</dbReference>
<dbReference type="SUPFAM" id="SSF46894">
    <property type="entry name" value="C-terminal effector domain of the bipartite response regulators"/>
    <property type="match status" value="1"/>
</dbReference>